<keyword evidence="4" id="KW-1185">Reference proteome</keyword>
<sequence length="415" mass="45313">MRIAGVDIRNFKSFGNATVTLGRFNVIIGPNAAGKSNFVDIFSFLTDCAREGFANAVSLQGGGEYVRNLRAAPAETTEIAVSLDAGAAPIRVRFFRDGDRVVEAVVGSCTYSLSLHCTAAACTIASEEIAAACTYHLVDGNGFSSSLGAGEIRLSRSVDGGVGCTVAPQGMAPEPDCTPLATAPLALDESMLENPVIYPSFSPLVYQIRNFFRDIGHYDIDPRLAKHAAEISGRADLDRDGGNLAVVLRAILSDPERRRRAWAHVQELLPFIREIGVERVTDRSLITTLKEEYAGRAIPSFLVSDGTINLTALVALLYFEDKPVVIIEEPERNIHPNLIAKLVSMMQDVAEHRGRQILITTHHPEVVKYAGMQNILLLRRDPDGYSAVTRPAEREELEVFLETMGIDELYVQDLL</sequence>
<dbReference type="Pfam" id="PF13175">
    <property type="entry name" value="AAA_15"/>
    <property type="match status" value="1"/>
</dbReference>
<dbReference type="InterPro" id="IPR014555">
    <property type="entry name" value="RecF-like"/>
</dbReference>
<organism evidence="3 4">
    <name type="scientific">Methanofollis tationis</name>
    <dbReference type="NCBI Taxonomy" id="81417"/>
    <lineage>
        <taxon>Archaea</taxon>
        <taxon>Methanobacteriati</taxon>
        <taxon>Methanobacteriota</taxon>
        <taxon>Stenosarchaea group</taxon>
        <taxon>Methanomicrobia</taxon>
        <taxon>Methanomicrobiales</taxon>
        <taxon>Methanomicrobiaceae</taxon>
        <taxon>Methanofollis</taxon>
    </lineage>
</organism>
<proteinExistence type="predicted"/>
<dbReference type="GO" id="GO:0005524">
    <property type="term" value="F:ATP binding"/>
    <property type="evidence" value="ECO:0007669"/>
    <property type="project" value="InterPro"/>
</dbReference>
<dbReference type="EMBL" id="JABXWR010000001">
    <property type="protein sequence ID" value="NVO67085.1"/>
    <property type="molecule type" value="Genomic_DNA"/>
</dbReference>
<feature type="domain" description="ATPase AAA-type core" evidence="2">
    <location>
        <begin position="251"/>
        <end position="367"/>
    </location>
</feature>
<dbReference type="Gene3D" id="3.40.50.300">
    <property type="entry name" value="P-loop containing nucleotide triphosphate hydrolases"/>
    <property type="match status" value="2"/>
</dbReference>
<dbReference type="InterPro" id="IPR041685">
    <property type="entry name" value="AAA_GajA/Old/RecF-like"/>
</dbReference>
<reference evidence="3 4" key="1">
    <citation type="submission" date="2020-06" db="EMBL/GenBank/DDBJ databases">
        <title>Methanofollis fontis sp. nov., a methanogen isolated from marine sediments near a cold seep at Four-Way Closure Ridge offshore southwestern Taiwan.</title>
        <authorList>
            <person name="Chen S.-C."/>
            <person name="Teng N.-H."/>
            <person name="Lin Y.-S."/>
            <person name="Lai M.-C."/>
            <person name="Chen H.-H."/>
            <person name="Wang C.-C."/>
        </authorList>
    </citation>
    <scope>NUCLEOTIDE SEQUENCE [LARGE SCALE GENOMIC DNA]</scope>
    <source>
        <strain evidence="3 4">DSM 2702</strain>
    </source>
</reference>
<evidence type="ECO:0000259" key="2">
    <source>
        <dbReference type="Pfam" id="PF13304"/>
    </source>
</evidence>
<protein>
    <submittedName>
        <fullName evidence="3">AAA family ATPase</fullName>
    </submittedName>
</protein>
<dbReference type="PIRSF" id="PIRSF029347">
    <property type="entry name" value="RecF"/>
    <property type="match status" value="1"/>
</dbReference>
<evidence type="ECO:0000313" key="4">
    <source>
        <dbReference type="Proteomes" id="UP000570823"/>
    </source>
</evidence>
<dbReference type="Pfam" id="PF13304">
    <property type="entry name" value="AAA_21"/>
    <property type="match status" value="1"/>
</dbReference>
<evidence type="ECO:0000259" key="1">
    <source>
        <dbReference type="Pfam" id="PF13175"/>
    </source>
</evidence>
<dbReference type="OrthoDB" id="25344at2157"/>
<dbReference type="InterPro" id="IPR027417">
    <property type="entry name" value="P-loop_NTPase"/>
</dbReference>
<name>A0A7K4HP82_9EURY</name>
<comment type="caution">
    <text evidence="3">The sequence shown here is derived from an EMBL/GenBank/DDBJ whole genome shotgun (WGS) entry which is preliminary data.</text>
</comment>
<dbReference type="Proteomes" id="UP000570823">
    <property type="component" value="Unassembled WGS sequence"/>
</dbReference>
<dbReference type="PANTHER" id="PTHR40396">
    <property type="entry name" value="ATPASE-LIKE PROTEIN"/>
    <property type="match status" value="1"/>
</dbReference>
<accession>A0A7K4HP82</accession>
<dbReference type="SUPFAM" id="SSF52540">
    <property type="entry name" value="P-loop containing nucleoside triphosphate hydrolases"/>
    <property type="match status" value="1"/>
</dbReference>
<gene>
    <name evidence="3" type="ORF">HWN36_07130</name>
</gene>
<dbReference type="GO" id="GO:0016887">
    <property type="term" value="F:ATP hydrolysis activity"/>
    <property type="evidence" value="ECO:0007669"/>
    <property type="project" value="InterPro"/>
</dbReference>
<dbReference type="PANTHER" id="PTHR40396:SF1">
    <property type="entry name" value="ATPASE AAA-TYPE CORE DOMAIN-CONTAINING PROTEIN"/>
    <property type="match status" value="1"/>
</dbReference>
<evidence type="ECO:0000313" key="3">
    <source>
        <dbReference type="EMBL" id="NVO67085.1"/>
    </source>
</evidence>
<feature type="domain" description="Endonuclease GajA/Old nuclease/RecF-like AAA" evidence="1">
    <location>
        <begin position="1"/>
        <end position="47"/>
    </location>
</feature>
<dbReference type="AlphaFoldDB" id="A0A7K4HP82"/>
<dbReference type="InterPro" id="IPR003959">
    <property type="entry name" value="ATPase_AAA_core"/>
</dbReference>
<dbReference type="RefSeq" id="WP_176788715.1">
    <property type="nucleotide sequence ID" value="NZ_JABXWR010000001.1"/>
</dbReference>